<name>R8W553_9FIRM</name>
<gene>
    <name evidence="2" type="ORF">HMPREF1526_01317</name>
</gene>
<evidence type="ECO:0000313" key="3">
    <source>
        <dbReference type="Proteomes" id="UP000013981"/>
    </source>
</evidence>
<dbReference type="PATRIC" id="fig|1203606.4.peg.1281"/>
<comment type="caution">
    <text evidence="2">The sequence shown here is derived from an EMBL/GenBank/DDBJ whole genome shotgun (WGS) entry which is preliminary data.</text>
</comment>
<feature type="domain" description="HTH cro/C1-type" evidence="1">
    <location>
        <begin position="5"/>
        <end position="59"/>
    </location>
</feature>
<dbReference type="CDD" id="cd00093">
    <property type="entry name" value="HTH_XRE"/>
    <property type="match status" value="1"/>
</dbReference>
<sequence>MQERFRELRKALGLSQDDFGRKLGVTRGVITNIELGKVPPKDLFVSLVCDTFGVNRTWIETGEGEMFNDLGPDAAFERLCTEIAASDDEFLKRAMRAYWELSDDRKQAVRDFIDQLAGK</sequence>
<reference evidence="2 3" key="1">
    <citation type="submission" date="2013-01" db="EMBL/GenBank/DDBJ databases">
        <title>The Genome Sequence of Butyricicoccus pullicaecorum 1.2.</title>
        <authorList>
            <consortium name="The Broad Institute Genome Sequencing Platform"/>
            <person name="Earl A."/>
            <person name="Ward D."/>
            <person name="Feldgarden M."/>
            <person name="Gevers D."/>
            <person name="Van Immerseel F."/>
            <person name="Eeckhaut V."/>
            <person name="Walker B."/>
            <person name="Young S.K."/>
            <person name="Zeng Q."/>
            <person name="Gargeya S."/>
            <person name="Fitzgerald M."/>
            <person name="Haas B."/>
            <person name="Abouelleil A."/>
            <person name="Alvarado L."/>
            <person name="Arachchi H.M."/>
            <person name="Berlin A.M."/>
            <person name="Chapman S.B."/>
            <person name="Dewar J."/>
            <person name="Goldberg J."/>
            <person name="Griggs A."/>
            <person name="Gujja S."/>
            <person name="Hansen M."/>
            <person name="Howarth C."/>
            <person name="Imamovic A."/>
            <person name="Larimer J."/>
            <person name="McCowan C."/>
            <person name="Murphy C."/>
            <person name="Neiman D."/>
            <person name="Pearson M."/>
            <person name="Priest M."/>
            <person name="Roberts A."/>
            <person name="Saif S."/>
            <person name="Shea T."/>
            <person name="Sisk P."/>
            <person name="Sykes S."/>
            <person name="Wortman J."/>
            <person name="Nusbaum C."/>
            <person name="Birren B."/>
        </authorList>
    </citation>
    <scope>NUCLEOTIDE SEQUENCE [LARGE SCALE GENOMIC DNA]</scope>
    <source>
        <strain evidence="2 3">1.2</strain>
    </source>
</reference>
<dbReference type="SUPFAM" id="SSF47413">
    <property type="entry name" value="lambda repressor-like DNA-binding domains"/>
    <property type="match status" value="1"/>
</dbReference>
<dbReference type="RefSeq" id="WP_016147486.1">
    <property type="nucleotide sequence ID" value="NZ_KB976103.1"/>
</dbReference>
<dbReference type="SMART" id="SM00530">
    <property type="entry name" value="HTH_XRE"/>
    <property type="match status" value="1"/>
</dbReference>
<keyword evidence="3" id="KW-1185">Reference proteome</keyword>
<protein>
    <recommendedName>
        <fullName evidence="1">HTH cro/C1-type domain-containing protein</fullName>
    </recommendedName>
</protein>
<dbReference type="eggNOG" id="COG1396">
    <property type="taxonomic scope" value="Bacteria"/>
</dbReference>
<dbReference type="GO" id="GO:0003677">
    <property type="term" value="F:DNA binding"/>
    <property type="evidence" value="ECO:0007669"/>
    <property type="project" value="InterPro"/>
</dbReference>
<dbReference type="EMBL" id="AQOB01000004">
    <property type="protein sequence ID" value="EOQ38287.1"/>
    <property type="molecule type" value="Genomic_DNA"/>
</dbReference>
<dbReference type="Pfam" id="PF01381">
    <property type="entry name" value="HTH_3"/>
    <property type="match status" value="1"/>
</dbReference>
<dbReference type="Gene3D" id="1.10.260.40">
    <property type="entry name" value="lambda repressor-like DNA-binding domains"/>
    <property type="match status" value="1"/>
</dbReference>
<accession>R8W553</accession>
<dbReference type="InterPro" id="IPR001387">
    <property type="entry name" value="Cro/C1-type_HTH"/>
</dbReference>
<organism evidence="2 3">
    <name type="scientific">Butyricicoccus pullicaecorum 1.2</name>
    <dbReference type="NCBI Taxonomy" id="1203606"/>
    <lineage>
        <taxon>Bacteria</taxon>
        <taxon>Bacillati</taxon>
        <taxon>Bacillota</taxon>
        <taxon>Clostridia</taxon>
        <taxon>Eubacteriales</taxon>
        <taxon>Butyricicoccaceae</taxon>
        <taxon>Butyricicoccus</taxon>
    </lineage>
</organism>
<proteinExistence type="predicted"/>
<evidence type="ECO:0000259" key="1">
    <source>
        <dbReference type="PROSITE" id="PS50943"/>
    </source>
</evidence>
<dbReference type="AlphaFoldDB" id="R8W553"/>
<dbReference type="PROSITE" id="PS50943">
    <property type="entry name" value="HTH_CROC1"/>
    <property type="match status" value="1"/>
</dbReference>
<dbReference type="InterPro" id="IPR010982">
    <property type="entry name" value="Lambda_DNA-bd_dom_sf"/>
</dbReference>
<dbReference type="HOGENOM" id="CLU_066192_5_1_9"/>
<dbReference type="Proteomes" id="UP000013981">
    <property type="component" value="Unassembled WGS sequence"/>
</dbReference>
<evidence type="ECO:0000313" key="2">
    <source>
        <dbReference type="EMBL" id="EOQ38287.1"/>
    </source>
</evidence>